<reference evidence="1 2" key="1">
    <citation type="journal article" date="2014" name="PLoS Genet.">
        <title>Analysis of the Phlebiopsis gigantea genome, transcriptome and secretome provides insight into its pioneer colonization strategies of wood.</title>
        <authorList>
            <person name="Hori C."/>
            <person name="Ishida T."/>
            <person name="Igarashi K."/>
            <person name="Samejima M."/>
            <person name="Suzuki H."/>
            <person name="Master E."/>
            <person name="Ferreira P."/>
            <person name="Ruiz-Duenas F.J."/>
            <person name="Held B."/>
            <person name="Canessa P."/>
            <person name="Larrondo L.F."/>
            <person name="Schmoll M."/>
            <person name="Druzhinina I.S."/>
            <person name="Kubicek C.P."/>
            <person name="Gaskell J.A."/>
            <person name="Kersten P."/>
            <person name="St John F."/>
            <person name="Glasner J."/>
            <person name="Sabat G."/>
            <person name="Splinter BonDurant S."/>
            <person name="Syed K."/>
            <person name="Yadav J."/>
            <person name="Mgbeahuruike A.C."/>
            <person name="Kovalchuk A."/>
            <person name="Asiegbu F.O."/>
            <person name="Lackner G."/>
            <person name="Hoffmeister D."/>
            <person name="Rencoret J."/>
            <person name="Gutierrez A."/>
            <person name="Sun H."/>
            <person name="Lindquist E."/>
            <person name="Barry K."/>
            <person name="Riley R."/>
            <person name="Grigoriev I.V."/>
            <person name="Henrissat B."/>
            <person name="Kues U."/>
            <person name="Berka R.M."/>
            <person name="Martinez A.T."/>
            <person name="Covert S.F."/>
            <person name="Blanchette R.A."/>
            <person name="Cullen D."/>
        </authorList>
    </citation>
    <scope>NUCLEOTIDE SEQUENCE [LARGE SCALE GENOMIC DNA]</scope>
    <source>
        <strain evidence="1 2">11061_1 CR5-6</strain>
    </source>
</reference>
<dbReference type="EMBL" id="KN840729">
    <property type="protein sequence ID" value="KIP01857.1"/>
    <property type="molecule type" value="Genomic_DNA"/>
</dbReference>
<dbReference type="SUPFAM" id="SSF52047">
    <property type="entry name" value="RNI-like"/>
    <property type="match status" value="1"/>
</dbReference>
<proteinExistence type="predicted"/>
<dbReference type="AlphaFoldDB" id="A0A0C3RZH7"/>
<name>A0A0C3RZH7_PHLG1</name>
<protein>
    <recommendedName>
        <fullName evidence="3">F-box domain-containing protein</fullName>
    </recommendedName>
</protein>
<sequence>MLQSPLSARLSKHMDTIEFEEDAFSEALAKQFSLIFPSLINLKTVAYTLTDDPVWQPRSGNSGSLRRFPVMSAPAFLKLPHLTNLVLNNQKFSSFSSLVRLLKHIPLLESLKLYRVFWDCPPIQDLPKMTSKIRRCDFPRFRHITAYACPQHWQLITLLTAFCTPVDTTPSPFPGSRPSAIETIANIVMPGCHKSKHCNGHDISYDRDDIQSTSPIKVIVSNSPAPSQSANKQAFCALDLYLTITMENGQPHVSDIDIYAPEKTEDILKLAWDELQFVASDDPSCSGPVNVNILCVRQPDRLLSALRSKFPAHWELTVER</sequence>
<evidence type="ECO:0000313" key="1">
    <source>
        <dbReference type="EMBL" id="KIP01857.1"/>
    </source>
</evidence>
<dbReference type="Proteomes" id="UP000053257">
    <property type="component" value="Unassembled WGS sequence"/>
</dbReference>
<evidence type="ECO:0008006" key="3">
    <source>
        <dbReference type="Google" id="ProtNLM"/>
    </source>
</evidence>
<dbReference type="HOGENOM" id="CLU_869077_0_0_1"/>
<organism evidence="1 2">
    <name type="scientific">Phlebiopsis gigantea (strain 11061_1 CR5-6)</name>
    <name type="common">White-rot fungus</name>
    <name type="synonym">Peniophora gigantea</name>
    <dbReference type="NCBI Taxonomy" id="745531"/>
    <lineage>
        <taxon>Eukaryota</taxon>
        <taxon>Fungi</taxon>
        <taxon>Dikarya</taxon>
        <taxon>Basidiomycota</taxon>
        <taxon>Agaricomycotina</taxon>
        <taxon>Agaricomycetes</taxon>
        <taxon>Polyporales</taxon>
        <taxon>Phanerochaetaceae</taxon>
        <taxon>Phlebiopsis</taxon>
    </lineage>
</organism>
<keyword evidence="2" id="KW-1185">Reference proteome</keyword>
<evidence type="ECO:0000313" key="2">
    <source>
        <dbReference type="Proteomes" id="UP000053257"/>
    </source>
</evidence>
<gene>
    <name evidence="1" type="ORF">PHLGIDRAFT_20589</name>
</gene>
<accession>A0A0C3RZH7</accession>